<accession>A0A8H6M9C4</accession>
<feature type="region of interest" description="Disordered" evidence="1">
    <location>
        <begin position="80"/>
        <end position="101"/>
    </location>
</feature>
<dbReference type="SUPFAM" id="SSF52833">
    <property type="entry name" value="Thioredoxin-like"/>
    <property type="match status" value="1"/>
</dbReference>
<keyword evidence="3" id="KW-1185">Reference proteome</keyword>
<evidence type="ECO:0000256" key="1">
    <source>
        <dbReference type="SAM" id="MobiDB-lite"/>
    </source>
</evidence>
<dbReference type="InterPro" id="IPR036249">
    <property type="entry name" value="Thioredoxin-like_sf"/>
</dbReference>
<organism evidence="2 3">
    <name type="scientific">Ephemerocybe angulata</name>
    <dbReference type="NCBI Taxonomy" id="980116"/>
    <lineage>
        <taxon>Eukaryota</taxon>
        <taxon>Fungi</taxon>
        <taxon>Dikarya</taxon>
        <taxon>Basidiomycota</taxon>
        <taxon>Agaricomycotina</taxon>
        <taxon>Agaricomycetes</taxon>
        <taxon>Agaricomycetidae</taxon>
        <taxon>Agaricales</taxon>
        <taxon>Agaricineae</taxon>
        <taxon>Psathyrellaceae</taxon>
        <taxon>Ephemerocybe</taxon>
    </lineage>
</organism>
<evidence type="ECO:0000313" key="3">
    <source>
        <dbReference type="Proteomes" id="UP000521943"/>
    </source>
</evidence>
<reference evidence="2 3" key="1">
    <citation type="submission" date="2020-07" db="EMBL/GenBank/DDBJ databases">
        <title>Comparative genomics of pyrophilous fungi reveals a link between fire events and developmental genes.</title>
        <authorList>
            <consortium name="DOE Joint Genome Institute"/>
            <person name="Steindorff A.S."/>
            <person name="Carver A."/>
            <person name="Calhoun S."/>
            <person name="Stillman K."/>
            <person name="Liu H."/>
            <person name="Lipzen A."/>
            <person name="Pangilinan J."/>
            <person name="Labutti K."/>
            <person name="Bruns T.D."/>
            <person name="Grigoriev I.V."/>
        </authorList>
    </citation>
    <scope>NUCLEOTIDE SEQUENCE [LARGE SCALE GENOMIC DNA]</scope>
    <source>
        <strain evidence="2 3">CBS 144469</strain>
    </source>
</reference>
<comment type="caution">
    <text evidence="2">The sequence shown here is derived from an EMBL/GenBank/DDBJ whole genome shotgun (WGS) entry which is preliminary data.</text>
</comment>
<name>A0A8H6M9C4_9AGAR</name>
<dbReference type="Gene3D" id="3.40.30.10">
    <property type="entry name" value="Glutaredoxin"/>
    <property type="match status" value="1"/>
</dbReference>
<dbReference type="OrthoDB" id="1026733at2759"/>
<dbReference type="AlphaFoldDB" id="A0A8H6M9C4"/>
<sequence>MDFGDEEGGRLILPDFALCGYDEAVRIAQREARIACIVLVGEEHDVVAELKRTTLTSPAFLRTLHTNHIHILTWGGDVSSPEAHSTAQKLHAATSLPFSRL</sequence>
<evidence type="ECO:0000313" key="2">
    <source>
        <dbReference type="EMBL" id="KAF6757729.1"/>
    </source>
</evidence>
<proteinExistence type="predicted"/>
<protein>
    <submittedName>
        <fullName evidence="2">Uncharacterized protein</fullName>
    </submittedName>
</protein>
<dbReference type="EMBL" id="JACGCI010000021">
    <property type="protein sequence ID" value="KAF6757729.1"/>
    <property type="molecule type" value="Genomic_DNA"/>
</dbReference>
<dbReference type="Proteomes" id="UP000521943">
    <property type="component" value="Unassembled WGS sequence"/>
</dbReference>
<gene>
    <name evidence="2" type="ORF">DFP72DRAFT_890495</name>
</gene>